<dbReference type="Pfam" id="PF00753">
    <property type="entry name" value="Lactamase_B"/>
    <property type="match status" value="1"/>
</dbReference>
<dbReference type="InterPro" id="IPR036866">
    <property type="entry name" value="RibonucZ/Hydroxyglut_hydro"/>
</dbReference>
<protein>
    <submittedName>
        <fullName evidence="2">MBL fold metallo-hydrolase</fullName>
    </submittedName>
</protein>
<dbReference type="Proteomes" id="UP000603545">
    <property type="component" value="Unassembled WGS sequence"/>
</dbReference>
<gene>
    <name evidence="2" type="ORF">H8E80_10195</name>
</gene>
<evidence type="ECO:0000313" key="2">
    <source>
        <dbReference type="EMBL" id="MBC8200389.1"/>
    </source>
</evidence>
<evidence type="ECO:0000313" key="3">
    <source>
        <dbReference type="Proteomes" id="UP000603545"/>
    </source>
</evidence>
<dbReference type="AlphaFoldDB" id="A0A8J6N6F7"/>
<name>A0A8J6N6F7_9BACT</name>
<dbReference type="PANTHER" id="PTHR42951">
    <property type="entry name" value="METALLO-BETA-LACTAMASE DOMAIN-CONTAINING"/>
    <property type="match status" value="1"/>
</dbReference>
<dbReference type="InterPro" id="IPR050855">
    <property type="entry name" value="NDM-1-like"/>
</dbReference>
<dbReference type="SUPFAM" id="SSF56281">
    <property type="entry name" value="Metallo-hydrolase/oxidoreductase"/>
    <property type="match status" value="1"/>
</dbReference>
<dbReference type="SMART" id="SM00849">
    <property type="entry name" value="Lactamase_B"/>
    <property type="match status" value="1"/>
</dbReference>
<dbReference type="PANTHER" id="PTHR42951:SF21">
    <property type="entry name" value="METALLO-HYDROLASE YQJP-RELATED"/>
    <property type="match status" value="1"/>
</dbReference>
<evidence type="ECO:0000259" key="1">
    <source>
        <dbReference type="SMART" id="SM00849"/>
    </source>
</evidence>
<dbReference type="InterPro" id="IPR001279">
    <property type="entry name" value="Metallo-B-lactamas"/>
</dbReference>
<accession>A0A8J6N6F7</accession>
<dbReference type="EMBL" id="JACNLL010000105">
    <property type="protein sequence ID" value="MBC8200389.1"/>
    <property type="molecule type" value="Genomic_DNA"/>
</dbReference>
<organism evidence="2 3">
    <name type="scientific">Candidatus Desulfaltia bathyphila</name>
    <dbReference type="NCBI Taxonomy" id="2841697"/>
    <lineage>
        <taxon>Bacteria</taxon>
        <taxon>Pseudomonadati</taxon>
        <taxon>Thermodesulfobacteriota</taxon>
        <taxon>Desulfobacteria</taxon>
        <taxon>Desulfobacterales</taxon>
        <taxon>Desulfobacterales incertae sedis</taxon>
        <taxon>Candidatus Desulfaltia</taxon>
    </lineage>
</organism>
<reference evidence="2 3" key="1">
    <citation type="submission" date="2020-08" db="EMBL/GenBank/DDBJ databases">
        <title>Bridging the membrane lipid divide: bacteria of the FCB group superphylum have the potential to synthesize archaeal ether lipids.</title>
        <authorList>
            <person name="Villanueva L."/>
            <person name="Von Meijenfeldt F.A.B."/>
            <person name="Westbye A.B."/>
            <person name="Yadav S."/>
            <person name="Hopmans E.C."/>
            <person name="Dutilh B.E."/>
            <person name="Sinninghe Damste J.S."/>
        </authorList>
    </citation>
    <scope>NUCLEOTIDE SEQUENCE [LARGE SCALE GENOMIC DNA]</scope>
    <source>
        <strain evidence="2">NIOZ-UU82</strain>
    </source>
</reference>
<proteinExistence type="predicted"/>
<feature type="domain" description="Metallo-beta-lactamase" evidence="1">
    <location>
        <begin position="21"/>
        <end position="231"/>
    </location>
</feature>
<dbReference type="Gene3D" id="3.60.15.10">
    <property type="entry name" value="Ribonuclease Z/Hydroxyacylglutathione hydrolase-like"/>
    <property type="match status" value="1"/>
</dbReference>
<comment type="caution">
    <text evidence="2">The sequence shown here is derived from an EMBL/GenBank/DDBJ whole genome shotgun (WGS) entry which is preliminary data.</text>
</comment>
<sequence>MITKTQKLSGGRSIHQFRGKTSNIYIVEANREDATFLIDCGMPSDAEVLFDTLSRLPELRRIVCTHFHVDHVAGWINLKKVFKNCEIWLHEKAKPFVIGCKRIPYPSFGDYIKILWPCMKEYGYYPKFGDLFNGGLYGTPFKKGFPLDRVEFFANEQKVLPGFITIQTPGHRPDSISFFDPDSGILVSGDFIVVIKDKLVNNSFVASRKDQEDSIDKIKQMNGVKFIYPGHGYCRLFNADELSV</sequence>